<keyword evidence="8" id="KW-1185">Reference proteome</keyword>
<dbReference type="InterPro" id="IPR016167">
    <property type="entry name" value="FAD-bd_PCMH_sub1"/>
</dbReference>
<dbReference type="Gene3D" id="3.40.462.20">
    <property type="match status" value="1"/>
</dbReference>
<evidence type="ECO:0000256" key="3">
    <source>
        <dbReference type="ARBA" id="ARBA00022630"/>
    </source>
</evidence>
<dbReference type="PROSITE" id="PS51387">
    <property type="entry name" value="FAD_PCMH"/>
    <property type="match status" value="1"/>
</dbReference>
<dbReference type="InterPro" id="IPR006094">
    <property type="entry name" value="Oxid_FAD_bind_N"/>
</dbReference>
<organism evidence="7 8">
    <name type="scientific">Cryptosporangium japonicum</name>
    <dbReference type="NCBI Taxonomy" id="80872"/>
    <lineage>
        <taxon>Bacteria</taxon>
        <taxon>Bacillati</taxon>
        <taxon>Actinomycetota</taxon>
        <taxon>Actinomycetes</taxon>
        <taxon>Cryptosporangiales</taxon>
        <taxon>Cryptosporangiaceae</taxon>
        <taxon>Cryptosporangium</taxon>
    </lineage>
</organism>
<evidence type="ECO:0000313" key="7">
    <source>
        <dbReference type="EMBL" id="GAA0282618.1"/>
    </source>
</evidence>
<dbReference type="InterPro" id="IPR050416">
    <property type="entry name" value="FAD-linked_Oxidoreductase"/>
</dbReference>
<dbReference type="Gene3D" id="3.30.43.10">
    <property type="entry name" value="Uridine Diphospho-n-acetylenolpyruvylglucosamine Reductase, domain 2"/>
    <property type="match status" value="1"/>
</dbReference>
<keyword evidence="5" id="KW-0560">Oxidoreductase</keyword>
<keyword evidence="3" id="KW-0285">Flavoprotein</keyword>
<dbReference type="InterPro" id="IPR006093">
    <property type="entry name" value="Oxy_OxRdtase_FAD_BS"/>
</dbReference>
<dbReference type="SUPFAM" id="SSF56176">
    <property type="entry name" value="FAD-binding/transporter-associated domain-like"/>
    <property type="match status" value="1"/>
</dbReference>
<evidence type="ECO:0000256" key="4">
    <source>
        <dbReference type="ARBA" id="ARBA00022827"/>
    </source>
</evidence>
<proteinExistence type="inferred from homology"/>
<dbReference type="InterPro" id="IPR016166">
    <property type="entry name" value="FAD-bd_PCMH"/>
</dbReference>
<dbReference type="PANTHER" id="PTHR42973:SF39">
    <property type="entry name" value="FAD-BINDING PCMH-TYPE DOMAIN-CONTAINING PROTEIN"/>
    <property type="match status" value="1"/>
</dbReference>
<accession>A0ABN0VA17</accession>
<dbReference type="Gene3D" id="3.30.465.10">
    <property type="match status" value="1"/>
</dbReference>
<comment type="caution">
    <text evidence="7">The sequence shown here is derived from an EMBL/GenBank/DDBJ whole genome shotgun (WGS) entry which is preliminary data.</text>
</comment>
<sequence>MTDVSVAAPLEDLTVAGRVLRPGAPGYAELATPWNVAVRSEPIAVVEALTADDVVAAVRFARRSGLEVSVQATGHGAVATRRPSLLVHTGRLNELEIRGDGTARADAGVRWAQVLEVGAPLGLAGLAGSAPNVGVVGYLTGGGIGPVVRTYGVSSDRVTAFDVVTGDGELRRATPTENPALFWGLRGGKGTLGIVTAVEFELVELAELYGGCVYFDATDASAVLRAWARWTEDLPEQATTSVALLRMPPMPGIPEPLAGRFALALRFAWVGDPARGEEVVAPMLTRGNIVLGRMGPLPYAAIGAIHADPVDPMPVTETAGLLRSLPADAVDTVLALAGPDAECPQVIVELRHLGGAYARPSAHPSAFDHRDAAYTVQTIGLGVPPVVDAANGHGAALLHALAPWTTGGCLPNFAVSTEPADVARKYGAETLTRLATLATTYDPDGVIAAAQPVHAACLLTK</sequence>
<name>A0ABN0VA17_9ACTN</name>
<keyword evidence="4" id="KW-0274">FAD</keyword>
<evidence type="ECO:0000259" key="6">
    <source>
        <dbReference type="PROSITE" id="PS51387"/>
    </source>
</evidence>
<comment type="similarity">
    <text evidence="2">Belongs to the oxygen-dependent FAD-linked oxidoreductase family.</text>
</comment>
<protein>
    <submittedName>
        <fullName evidence="7">FAD-binding oxidoreductase</fullName>
    </submittedName>
</protein>
<reference evidence="7 8" key="1">
    <citation type="journal article" date="2019" name="Int. J. Syst. Evol. Microbiol.">
        <title>The Global Catalogue of Microorganisms (GCM) 10K type strain sequencing project: providing services to taxonomists for standard genome sequencing and annotation.</title>
        <authorList>
            <consortium name="The Broad Institute Genomics Platform"/>
            <consortium name="The Broad Institute Genome Sequencing Center for Infectious Disease"/>
            <person name="Wu L."/>
            <person name="Ma J."/>
        </authorList>
    </citation>
    <scope>NUCLEOTIDE SEQUENCE [LARGE SCALE GENOMIC DNA]</scope>
    <source>
        <strain evidence="7 8">JCM 10425</strain>
    </source>
</reference>
<gene>
    <name evidence="7" type="ORF">GCM10009539_83270</name>
</gene>
<evidence type="ECO:0000256" key="1">
    <source>
        <dbReference type="ARBA" id="ARBA00001974"/>
    </source>
</evidence>
<dbReference type="EMBL" id="BAAAGX010000046">
    <property type="protein sequence ID" value="GAA0282618.1"/>
    <property type="molecule type" value="Genomic_DNA"/>
</dbReference>
<comment type="cofactor">
    <cofactor evidence="1">
        <name>FAD</name>
        <dbReference type="ChEBI" id="CHEBI:57692"/>
    </cofactor>
</comment>
<dbReference type="Proteomes" id="UP001500967">
    <property type="component" value="Unassembled WGS sequence"/>
</dbReference>
<dbReference type="InterPro" id="IPR036318">
    <property type="entry name" value="FAD-bd_PCMH-like_sf"/>
</dbReference>
<evidence type="ECO:0000256" key="5">
    <source>
        <dbReference type="ARBA" id="ARBA00023002"/>
    </source>
</evidence>
<dbReference type="Pfam" id="PF01565">
    <property type="entry name" value="FAD_binding_4"/>
    <property type="match status" value="1"/>
</dbReference>
<evidence type="ECO:0000256" key="2">
    <source>
        <dbReference type="ARBA" id="ARBA00005466"/>
    </source>
</evidence>
<dbReference type="RefSeq" id="WP_344654485.1">
    <property type="nucleotide sequence ID" value="NZ_BAAAGX010000046.1"/>
</dbReference>
<evidence type="ECO:0000313" key="8">
    <source>
        <dbReference type="Proteomes" id="UP001500967"/>
    </source>
</evidence>
<dbReference type="PANTHER" id="PTHR42973">
    <property type="entry name" value="BINDING OXIDOREDUCTASE, PUTATIVE (AFU_ORTHOLOGUE AFUA_1G17690)-RELATED"/>
    <property type="match status" value="1"/>
</dbReference>
<dbReference type="InterPro" id="IPR016169">
    <property type="entry name" value="FAD-bd_PCMH_sub2"/>
</dbReference>
<dbReference type="PROSITE" id="PS00862">
    <property type="entry name" value="OX2_COVAL_FAD"/>
    <property type="match status" value="1"/>
</dbReference>
<feature type="domain" description="FAD-binding PCMH-type" evidence="6">
    <location>
        <begin position="38"/>
        <end position="205"/>
    </location>
</feature>